<dbReference type="EMBL" id="BARU01043448">
    <property type="protein sequence ID" value="GAH81434.1"/>
    <property type="molecule type" value="Genomic_DNA"/>
</dbReference>
<dbReference type="Pfam" id="PF10130">
    <property type="entry name" value="PIN_2"/>
    <property type="match status" value="1"/>
</dbReference>
<accession>X1JT28</accession>
<protein>
    <recommendedName>
        <fullName evidence="2">PIN domain-containing protein</fullName>
    </recommendedName>
</protein>
<reference evidence="3" key="1">
    <citation type="journal article" date="2014" name="Front. Microbiol.">
        <title>High frequency of phylogenetically diverse reductive dehalogenase-homologous genes in deep subseafloor sedimentary metagenomes.</title>
        <authorList>
            <person name="Kawai M."/>
            <person name="Futagami T."/>
            <person name="Toyoda A."/>
            <person name="Takaki Y."/>
            <person name="Nishi S."/>
            <person name="Hori S."/>
            <person name="Arai W."/>
            <person name="Tsubouchi T."/>
            <person name="Morono Y."/>
            <person name="Uchiyama I."/>
            <person name="Ito T."/>
            <person name="Fujiyama A."/>
            <person name="Inagaki F."/>
            <person name="Takami H."/>
        </authorList>
    </citation>
    <scope>NUCLEOTIDE SEQUENCE</scope>
    <source>
        <strain evidence="3">Expedition CK06-06</strain>
    </source>
</reference>
<dbReference type="AlphaFoldDB" id="X1JT28"/>
<feature type="compositionally biased region" description="Polar residues" evidence="1">
    <location>
        <begin position="1"/>
        <end position="11"/>
    </location>
</feature>
<name>X1JT28_9ZZZZ</name>
<evidence type="ECO:0000259" key="2">
    <source>
        <dbReference type="Pfam" id="PF10130"/>
    </source>
</evidence>
<dbReference type="InterPro" id="IPR002716">
    <property type="entry name" value="PIN_dom"/>
</dbReference>
<comment type="caution">
    <text evidence="3">The sequence shown here is derived from an EMBL/GenBank/DDBJ whole genome shotgun (WGS) entry which is preliminary data.</text>
</comment>
<gene>
    <name evidence="3" type="ORF">S03H2_66525</name>
</gene>
<evidence type="ECO:0000313" key="3">
    <source>
        <dbReference type="EMBL" id="GAH81434.1"/>
    </source>
</evidence>
<feature type="region of interest" description="Disordered" evidence="1">
    <location>
        <begin position="1"/>
        <end position="20"/>
    </location>
</feature>
<feature type="domain" description="PIN" evidence="2">
    <location>
        <begin position="34"/>
        <end position="75"/>
    </location>
</feature>
<sequence length="92" mass="10416">NPISKQDSGIYQTGGRTRKGKKKERILIDLEILDDSIIISTDEIFGIIDKKDIAFIALALSIKNDGIWSNDKDFDQQTEIKVFTTNEIMTLL</sequence>
<proteinExistence type="predicted"/>
<organism evidence="3">
    <name type="scientific">marine sediment metagenome</name>
    <dbReference type="NCBI Taxonomy" id="412755"/>
    <lineage>
        <taxon>unclassified sequences</taxon>
        <taxon>metagenomes</taxon>
        <taxon>ecological metagenomes</taxon>
    </lineage>
</organism>
<feature type="non-terminal residue" evidence="3">
    <location>
        <position position="1"/>
    </location>
</feature>
<evidence type="ECO:0000256" key="1">
    <source>
        <dbReference type="SAM" id="MobiDB-lite"/>
    </source>
</evidence>